<dbReference type="PANTHER" id="PTHR46558:SF15">
    <property type="entry name" value="HELIX-TURN-HELIX DOMAIN PROTEIN"/>
    <property type="match status" value="1"/>
</dbReference>
<dbReference type="Pfam" id="PF01381">
    <property type="entry name" value="HTH_3"/>
    <property type="match status" value="1"/>
</dbReference>
<organism evidence="4 5">
    <name type="scientific">Vagococcus fluvialis</name>
    <dbReference type="NCBI Taxonomy" id="2738"/>
    <lineage>
        <taxon>Bacteria</taxon>
        <taxon>Bacillati</taxon>
        <taxon>Bacillota</taxon>
        <taxon>Bacilli</taxon>
        <taxon>Lactobacillales</taxon>
        <taxon>Enterococcaceae</taxon>
        <taxon>Vagococcus</taxon>
    </lineage>
</organism>
<dbReference type="RefSeq" id="WP_167805962.1">
    <property type="nucleotide sequence ID" value="NZ_CP122523.1"/>
</dbReference>
<protein>
    <submittedName>
        <fullName evidence="4">Helix-turn-helix domain-containing protein</fullName>
    </submittedName>
</protein>
<dbReference type="CDD" id="cd00093">
    <property type="entry name" value="HTH_XRE"/>
    <property type="match status" value="1"/>
</dbReference>
<dbReference type="GO" id="GO:0003677">
    <property type="term" value="F:DNA binding"/>
    <property type="evidence" value="ECO:0007669"/>
    <property type="project" value="UniProtKB-KW"/>
</dbReference>
<keyword evidence="2" id="KW-0812">Transmembrane</keyword>
<dbReference type="SUPFAM" id="SSF47413">
    <property type="entry name" value="lambda repressor-like DNA-binding domains"/>
    <property type="match status" value="1"/>
</dbReference>
<evidence type="ECO:0000313" key="4">
    <source>
        <dbReference type="EMBL" id="NKC66569.1"/>
    </source>
</evidence>
<feature type="domain" description="HTH cro/C1-type" evidence="3">
    <location>
        <begin position="7"/>
        <end position="61"/>
    </location>
</feature>
<dbReference type="Proteomes" id="UP000521358">
    <property type="component" value="Unassembled WGS sequence"/>
</dbReference>
<dbReference type="SMART" id="SM00530">
    <property type="entry name" value="HTH_XRE"/>
    <property type="match status" value="1"/>
</dbReference>
<dbReference type="EMBL" id="JAAVMB010000001">
    <property type="protein sequence ID" value="NKC66569.1"/>
    <property type="molecule type" value="Genomic_DNA"/>
</dbReference>
<keyword evidence="1" id="KW-0238">DNA-binding</keyword>
<evidence type="ECO:0000259" key="3">
    <source>
        <dbReference type="PROSITE" id="PS50943"/>
    </source>
</evidence>
<proteinExistence type="predicted"/>
<evidence type="ECO:0000256" key="2">
    <source>
        <dbReference type="SAM" id="Phobius"/>
    </source>
</evidence>
<dbReference type="InterPro" id="IPR010982">
    <property type="entry name" value="Lambda_DNA-bd_dom_sf"/>
</dbReference>
<keyword evidence="2" id="KW-1133">Transmembrane helix</keyword>
<dbReference type="Gene3D" id="1.10.260.40">
    <property type="entry name" value="lambda repressor-like DNA-binding domains"/>
    <property type="match status" value="1"/>
</dbReference>
<dbReference type="AlphaFoldDB" id="A0A7X6D6B7"/>
<reference evidence="4 5" key="1">
    <citation type="submission" date="2020-03" db="EMBL/GenBank/DDBJ databases">
        <title>Bacterial samples isolated from urine from healthy bovine heifers (Gyr breed).</title>
        <authorList>
            <person name="Giannattasio-Ferraz S."/>
            <person name="Maskeri L."/>
            <person name="Penido A."/>
            <person name="Barbosa-Stancioli E.F."/>
            <person name="Putonti C."/>
        </authorList>
    </citation>
    <scope>NUCLEOTIDE SEQUENCE [LARGE SCALE GENOMIC DNA]</scope>
    <source>
        <strain evidence="4 5">UFMG-H7</strain>
    </source>
</reference>
<name>A0A7X6D6B7_9ENTE</name>
<dbReference type="PANTHER" id="PTHR46558">
    <property type="entry name" value="TRACRIPTIONAL REGULATORY PROTEIN-RELATED-RELATED"/>
    <property type="match status" value="1"/>
</dbReference>
<evidence type="ECO:0000256" key="1">
    <source>
        <dbReference type="ARBA" id="ARBA00023125"/>
    </source>
</evidence>
<evidence type="ECO:0000313" key="5">
    <source>
        <dbReference type="Proteomes" id="UP000521358"/>
    </source>
</evidence>
<sequence>MEIGKVIKENRTARNMTQEDLAKEFFVSRPLISKWENGKSYPDLEQLLKLSDFFDLTLDELLRGDKKMTKKLSFNLKKKNIMISVIISLFIVVVSLLYFDWSKQMVQLTPNDIEILSIESTKVSEKRVFNNQTNKEEILPENVSYKINFKSKKKFVRINSVHVFESWDDEDSIIYVDIQTFNSLFKIHDTDILDIPAKSASLYNDQRIDDLSKYNLINKDKSIYLLNIDRPQKEASWKLIDKSELN</sequence>
<gene>
    <name evidence="4" type="ORF">HED35_00565</name>
</gene>
<dbReference type="InterPro" id="IPR001387">
    <property type="entry name" value="Cro/C1-type_HTH"/>
</dbReference>
<feature type="transmembrane region" description="Helical" evidence="2">
    <location>
        <begin position="80"/>
        <end position="99"/>
    </location>
</feature>
<dbReference type="PROSITE" id="PS50943">
    <property type="entry name" value="HTH_CROC1"/>
    <property type="match status" value="1"/>
</dbReference>
<comment type="caution">
    <text evidence="4">The sequence shown here is derived from an EMBL/GenBank/DDBJ whole genome shotgun (WGS) entry which is preliminary data.</text>
</comment>
<keyword evidence="2" id="KW-0472">Membrane</keyword>
<accession>A0A7X6D6B7</accession>